<evidence type="ECO:0000256" key="10">
    <source>
        <dbReference type="ARBA" id="ARBA00022871"/>
    </source>
</evidence>
<dbReference type="GO" id="GO:0030154">
    <property type="term" value="P:cell differentiation"/>
    <property type="evidence" value="ECO:0007669"/>
    <property type="project" value="UniProtKB-KW"/>
</dbReference>
<dbReference type="OMA" id="CYLIALM"/>
<dbReference type="SMART" id="SM00326">
    <property type="entry name" value="SH3"/>
    <property type="match status" value="1"/>
</dbReference>
<evidence type="ECO:0000256" key="8">
    <source>
        <dbReference type="ARBA" id="ARBA00022782"/>
    </source>
</evidence>
<keyword evidence="8" id="KW-0221">Differentiation</keyword>
<feature type="region of interest" description="Disordered" evidence="19">
    <location>
        <begin position="114"/>
        <end position="152"/>
    </location>
</feature>
<comment type="similarity">
    <text evidence="16">Belongs to the nephrocystin-1 family.</text>
</comment>
<keyword evidence="14" id="KW-0206">Cytoskeleton</keyword>
<dbReference type="PANTHER" id="PTHR15176">
    <property type="entry name" value="NEPHROCYSTIN"/>
    <property type="match status" value="1"/>
</dbReference>
<feature type="compositionally biased region" description="Acidic residues" evidence="19">
    <location>
        <begin position="213"/>
        <end position="230"/>
    </location>
</feature>
<dbReference type="eggNOG" id="ENOG502QU7K">
    <property type="taxonomic scope" value="Eukaryota"/>
</dbReference>
<dbReference type="GO" id="GO:0030030">
    <property type="term" value="P:cell projection organization"/>
    <property type="evidence" value="ECO:0007669"/>
    <property type="project" value="UniProtKB-KW"/>
</dbReference>
<organism evidence="21 22">
    <name type="scientific">Lepisosteus oculatus</name>
    <name type="common">Spotted gar</name>
    <dbReference type="NCBI Taxonomy" id="7918"/>
    <lineage>
        <taxon>Eukaryota</taxon>
        <taxon>Metazoa</taxon>
        <taxon>Chordata</taxon>
        <taxon>Craniata</taxon>
        <taxon>Vertebrata</taxon>
        <taxon>Euteleostomi</taxon>
        <taxon>Actinopterygii</taxon>
        <taxon>Neopterygii</taxon>
        <taxon>Holostei</taxon>
        <taxon>Semionotiformes</taxon>
        <taxon>Lepisosteidae</taxon>
        <taxon>Lepisosteus</taxon>
    </lineage>
</organism>
<accession>W5NF10</accession>
<dbReference type="PROSITE" id="PS50002">
    <property type="entry name" value="SH3"/>
    <property type="match status" value="1"/>
</dbReference>
<name>W5NF10_LEPOC</name>
<dbReference type="Proteomes" id="UP000018468">
    <property type="component" value="Linkage group LG16"/>
</dbReference>
<feature type="compositionally biased region" description="Basic and acidic residues" evidence="19">
    <location>
        <begin position="231"/>
        <end position="242"/>
    </location>
</feature>
<dbReference type="InterPro" id="IPR001452">
    <property type="entry name" value="SH3_domain"/>
</dbReference>
<evidence type="ECO:0000259" key="20">
    <source>
        <dbReference type="PROSITE" id="PS50002"/>
    </source>
</evidence>
<evidence type="ECO:0000256" key="7">
    <source>
        <dbReference type="ARBA" id="ARBA00022553"/>
    </source>
</evidence>
<dbReference type="AlphaFoldDB" id="W5NF10"/>
<dbReference type="GO" id="GO:0007283">
    <property type="term" value="P:spermatogenesis"/>
    <property type="evidence" value="ECO:0007669"/>
    <property type="project" value="UniProtKB-KW"/>
</dbReference>
<keyword evidence="15" id="KW-0966">Cell projection</keyword>
<feature type="compositionally biased region" description="Basic and acidic residues" evidence="19">
    <location>
        <begin position="249"/>
        <end position="258"/>
    </location>
</feature>
<proteinExistence type="inferred from homology"/>
<evidence type="ECO:0000313" key="21">
    <source>
        <dbReference type="Ensembl" id="ENSLOCP00000019219.1"/>
    </source>
</evidence>
<dbReference type="FunFam" id="2.30.30.40:FF:000171">
    <property type="entry name" value="Nephrocystin 1"/>
    <property type="match status" value="1"/>
</dbReference>
<keyword evidence="7" id="KW-0597">Phosphoprotein</keyword>
<evidence type="ECO:0000256" key="9">
    <source>
        <dbReference type="ARBA" id="ARBA00022794"/>
    </source>
</evidence>
<comment type="subcellular location">
    <subcellularLocation>
        <location evidence="3">Cell junction</location>
        <location evidence="3">Adherens junction</location>
    </subcellularLocation>
    <subcellularLocation>
        <location evidence="2">Cell junction</location>
        <location evidence="2">Tight junction</location>
    </subcellularLocation>
    <subcellularLocation>
        <location evidence="1">Cytoplasm</location>
        <location evidence="1">Cytoskeleton</location>
        <location evidence="1">Cilium axoneme</location>
    </subcellularLocation>
</comment>
<evidence type="ECO:0000256" key="1">
    <source>
        <dbReference type="ARBA" id="ARBA00004430"/>
    </source>
</evidence>
<evidence type="ECO:0000256" key="4">
    <source>
        <dbReference type="ARBA" id="ARBA00022427"/>
    </source>
</evidence>
<keyword evidence="6" id="KW-0963">Cytoplasm</keyword>
<reference evidence="21" key="3">
    <citation type="submission" date="2025-09" db="UniProtKB">
        <authorList>
            <consortium name="Ensembl"/>
        </authorList>
    </citation>
    <scope>IDENTIFICATION</scope>
</reference>
<reference evidence="21" key="2">
    <citation type="submission" date="2025-08" db="UniProtKB">
        <authorList>
            <consortium name="Ensembl"/>
        </authorList>
    </citation>
    <scope>IDENTIFICATION</scope>
</reference>
<evidence type="ECO:0000256" key="12">
    <source>
        <dbReference type="ARBA" id="ARBA00023054"/>
    </source>
</evidence>
<dbReference type="Gene3D" id="2.30.30.40">
    <property type="entry name" value="SH3 Domains"/>
    <property type="match status" value="1"/>
</dbReference>
<feature type="domain" description="SH3" evidence="20">
    <location>
        <begin position="151"/>
        <end position="211"/>
    </location>
</feature>
<dbReference type="EMBL" id="AHAT01027975">
    <property type="status" value="NOT_ANNOTATED_CDS"/>
    <property type="molecule type" value="Genomic_DNA"/>
</dbReference>
<dbReference type="Pfam" id="PF00018">
    <property type="entry name" value="SH3_1"/>
    <property type="match status" value="1"/>
</dbReference>
<sequence>MPPKSKSPLQTVQRNTDEIKRKVDSLFQEIQQPDATQHPKQTEAFQSRCIKLQKSVEETLKTLRALNKADEPVPVGTYDQRKREEDMRLLNLQHQLQMLAERLVPDTAISARIEKASTSKVEDEEEEEDNEEESEEEDDEEESEEEDEVGPSVNNFIAVCDFNSQQEGDLTIKKGEILRVLSKNPDGWWLAQDSKGNKGVVPKTYLRVGVNCNDEEEETETEEDSEEETDEVKQRAKTDKQKEQRKHRVDRDGKRNDGTKSNWDAVRKAVTEISASDVLSAMGAIPAGFRPSTLSKLLEEGKAFRSSHFLQPEYSQSQLAFKDLLWSPDKGSVRPRVSRVSLTLTLWSCKMIPPPGVGVQVLSRHVRLCVFDGTRVLSNIHTVRASCNNKNTRTWTFSPRVSGILPSLLDGDCFVRSNSQSPELGILFELGISYIRNATGERGELSCGWAFLKLFEASGVPVPYRTYELAVNGGTPYDKGVDVDPSIARRASSSVFQQMMTSRRQPKFFVKLKYANSKTRTALQLLPDTLVGSTCSIHLLALYRHILADALLRDRLTMQNADLICSPVLATFAQVLDQTDLLDALRSVWAEKEGSLKRSEKRDGEFMKTLFVQLYMDTVYPLLHSLALPPCQWADQETESLRWRIIAGILAVNKQKESALSSLLSEEAAQEAFDVSEVAYDFLTKARETAATA</sequence>
<dbReference type="GeneTree" id="ENSGT00390000007701"/>
<keyword evidence="12" id="KW-0175">Coiled coil</keyword>
<dbReference type="GO" id="GO:0005737">
    <property type="term" value="C:cytoplasm"/>
    <property type="evidence" value="ECO:0000318"/>
    <property type="project" value="GO_Central"/>
</dbReference>
<reference evidence="22" key="1">
    <citation type="submission" date="2011-12" db="EMBL/GenBank/DDBJ databases">
        <title>The Draft Genome of Lepisosteus oculatus.</title>
        <authorList>
            <consortium name="The Broad Institute Genome Assembly &amp; Analysis Group"/>
            <consortium name="Computational R&amp;D Group"/>
            <consortium name="and Sequencing Platform"/>
            <person name="Di Palma F."/>
            <person name="Alfoldi J."/>
            <person name="Johnson J."/>
            <person name="Berlin A."/>
            <person name="Gnerre S."/>
            <person name="Jaffe D."/>
            <person name="MacCallum I."/>
            <person name="Young S."/>
            <person name="Walker B.J."/>
            <person name="Lander E.S."/>
            <person name="Lindblad-Toh K."/>
        </authorList>
    </citation>
    <scope>NUCLEOTIDE SEQUENCE [LARGE SCALE GENOMIC DNA]</scope>
</reference>
<dbReference type="InterPro" id="IPR036028">
    <property type="entry name" value="SH3-like_dom_sf"/>
</dbReference>
<keyword evidence="4" id="KW-0796">Tight junction</keyword>
<dbReference type="HOGENOM" id="CLU_024987_1_0_1"/>
<feature type="compositionally biased region" description="Acidic residues" evidence="19">
    <location>
        <begin position="122"/>
        <end position="149"/>
    </location>
</feature>
<keyword evidence="10" id="KW-0744">Spermatogenesis</keyword>
<dbReference type="GO" id="GO:0005929">
    <property type="term" value="C:cilium"/>
    <property type="evidence" value="ECO:0000318"/>
    <property type="project" value="GO_Central"/>
</dbReference>
<evidence type="ECO:0000256" key="15">
    <source>
        <dbReference type="ARBA" id="ARBA00023273"/>
    </source>
</evidence>
<protein>
    <recommendedName>
        <fullName evidence="17">Nephrocystin-1</fullName>
    </recommendedName>
</protein>
<feature type="region of interest" description="Disordered" evidence="19">
    <location>
        <begin position="211"/>
        <end position="263"/>
    </location>
</feature>
<keyword evidence="5 18" id="KW-0728">SH3 domain</keyword>
<evidence type="ECO:0000256" key="19">
    <source>
        <dbReference type="SAM" id="MobiDB-lite"/>
    </source>
</evidence>
<dbReference type="InterPro" id="IPR039687">
    <property type="entry name" value="NPHP1"/>
</dbReference>
<evidence type="ECO:0000256" key="3">
    <source>
        <dbReference type="ARBA" id="ARBA00004536"/>
    </source>
</evidence>
<dbReference type="EMBL" id="AHAT01027974">
    <property type="status" value="NOT_ANNOTATED_CDS"/>
    <property type="molecule type" value="Genomic_DNA"/>
</dbReference>
<dbReference type="InParanoid" id="W5NF10"/>
<keyword evidence="22" id="KW-1185">Reference proteome</keyword>
<dbReference type="GO" id="GO:0005930">
    <property type="term" value="C:axoneme"/>
    <property type="evidence" value="ECO:0007669"/>
    <property type="project" value="UniProtKB-SubCell"/>
</dbReference>
<dbReference type="SUPFAM" id="SSF50044">
    <property type="entry name" value="SH3-domain"/>
    <property type="match status" value="1"/>
</dbReference>
<dbReference type="InterPro" id="IPR030642">
    <property type="entry name" value="NPHP1_SH3"/>
</dbReference>
<evidence type="ECO:0000256" key="11">
    <source>
        <dbReference type="ARBA" id="ARBA00022949"/>
    </source>
</evidence>
<keyword evidence="11" id="KW-0965">Cell junction</keyword>
<keyword evidence="13" id="KW-0969">Cilium</keyword>
<dbReference type="Bgee" id="ENSLOCG00000015611">
    <property type="expression patterns" value="Expressed in testis and 13 other cell types or tissues"/>
</dbReference>
<keyword evidence="9" id="KW-0970">Cilium biogenesis/degradation</keyword>
<evidence type="ECO:0000256" key="18">
    <source>
        <dbReference type="PROSITE-ProRule" id="PRU00192"/>
    </source>
</evidence>
<dbReference type="GO" id="GO:0005912">
    <property type="term" value="C:adherens junction"/>
    <property type="evidence" value="ECO:0007669"/>
    <property type="project" value="UniProtKB-SubCell"/>
</dbReference>
<evidence type="ECO:0000256" key="2">
    <source>
        <dbReference type="ARBA" id="ARBA00004435"/>
    </source>
</evidence>
<dbReference type="GO" id="GO:0005923">
    <property type="term" value="C:bicellular tight junction"/>
    <property type="evidence" value="ECO:0007669"/>
    <property type="project" value="UniProtKB-SubCell"/>
</dbReference>
<dbReference type="PANTHER" id="PTHR15176:SF1">
    <property type="entry name" value="NEPHROCYSTIN-1"/>
    <property type="match status" value="1"/>
</dbReference>
<dbReference type="STRING" id="7918.ENSLOCP00000019219"/>
<evidence type="ECO:0000256" key="5">
    <source>
        <dbReference type="ARBA" id="ARBA00022443"/>
    </source>
</evidence>
<evidence type="ECO:0000313" key="22">
    <source>
        <dbReference type="Proteomes" id="UP000018468"/>
    </source>
</evidence>
<evidence type="ECO:0000256" key="16">
    <source>
        <dbReference type="ARBA" id="ARBA00060725"/>
    </source>
</evidence>
<evidence type="ECO:0000256" key="6">
    <source>
        <dbReference type="ARBA" id="ARBA00022490"/>
    </source>
</evidence>
<evidence type="ECO:0000256" key="17">
    <source>
        <dbReference type="ARBA" id="ARBA00073391"/>
    </source>
</evidence>
<evidence type="ECO:0000256" key="13">
    <source>
        <dbReference type="ARBA" id="ARBA00023069"/>
    </source>
</evidence>
<dbReference type="CDD" id="cd11770">
    <property type="entry name" value="SH3_Nephrocystin"/>
    <property type="match status" value="1"/>
</dbReference>
<evidence type="ECO:0000256" key="14">
    <source>
        <dbReference type="ARBA" id="ARBA00023212"/>
    </source>
</evidence>
<dbReference type="GO" id="GO:0090251">
    <property type="term" value="P:protein localization involved in establishment of planar polarity"/>
    <property type="evidence" value="ECO:0000318"/>
    <property type="project" value="GO_Central"/>
</dbReference>
<dbReference type="Ensembl" id="ENSLOCT00000019251.1">
    <property type="protein sequence ID" value="ENSLOCP00000019219.1"/>
    <property type="gene ID" value="ENSLOCG00000015611.1"/>
</dbReference>